<dbReference type="GO" id="GO:0016020">
    <property type="term" value="C:membrane"/>
    <property type="evidence" value="ECO:0007669"/>
    <property type="project" value="InterPro"/>
</dbReference>
<dbReference type="PANTHER" id="PTHR43423:SF1">
    <property type="entry name" value="ABC TRANSPORTER I FAMILY MEMBER 17"/>
    <property type="match status" value="1"/>
</dbReference>
<keyword evidence="3 7" id="KW-0067">ATP-binding</keyword>
<dbReference type="GO" id="GO:0005524">
    <property type="term" value="F:ATP binding"/>
    <property type="evidence" value="ECO:0007669"/>
    <property type="project" value="UniProtKB-KW"/>
</dbReference>
<dbReference type="GO" id="GO:0035435">
    <property type="term" value="P:phosphate ion transmembrane transport"/>
    <property type="evidence" value="ECO:0007669"/>
    <property type="project" value="InterPro"/>
</dbReference>
<evidence type="ECO:0000256" key="2">
    <source>
        <dbReference type="ARBA" id="ARBA00022741"/>
    </source>
</evidence>
<dbReference type="GO" id="GO:0005315">
    <property type="term" value="F:phosphate transmembrane transporter activity"/>
    <property type="evidence" value="ECO:0007669"/>
    <property type="project" value="InterPro"/>
</dbReference>
<dbReference type="GO" id="GO:0016887">
    <property type="term" value="F:ATP hydrolysis activity"/>
    <property type="evidence" value="ECO:0007669"/>
    <property type="project" value="InterPro"/>
</dbReference>
<dbReference type="PANTHER" id="PTHR43423">
    <property type="entry name" value="ABC TRANSPORTER I FAMILY MEMBER 17"/>
    <property type="match status" value="1"/>
</dbReference>
<evidence type="ECO:0000256" key="1">
    <source>
        <dbReference type="ARBA" id="ARBA00022448"/>
    </source>
</evidence>
<dbReference type="AlphaFoldDB" id="A0A7W7BRU3"/>
<feature type="compositionally biased region" description="Low complexity" evidence="5">
    <location>
        <begin position="9"/>
        <end position="21"/>
    </location>
</feature>
<dbReference type="InterPro" id="IPR017871">
    <property type="entry name" value="ABC_transporter-like_CS"/>
</dbReference>
<dbReference type="Gene3D" id="3.40.50.300">
    <property type="entry name" value="P-loop containing nucleotide triphosphate hydrolases"/>
    <property type="match status" value="1"/>
</dbReference>
<dbReference type="InterPro" id="IPR027417">
    <property type="entry name" value="P-loop_NTPase"/>
</dbReference>
<name>A0A7W7BRU3_9MICO</name>
<dbReference type="SMART" id="SM00382">
    <property type="entry name" value="AAA"/>
    <property type="match status" value="1"/>
</dbReference>
<dbReference type="InterPro" id="IPR003439">
    <property type="entry name" value="ABC_transporter-like_ATP-bd"/>
</dbReference>
<dbReference type="EMBL" id="JACHMD010000001">
    <property type="protein sequence ID" value="MBB4667694.1"/>
    <property type="molecule type" value="Genomic_DNA"/>
</dbReference>
<sequence length="353" mass="37370">MSLTPDTGDAVPAAADEVAASPDARTELLPAGEFAVGTRRAQRTPFLGRALGRPQSDAAPTVPLIAGVDAASSGIGPVAATPAPSGPVFAGASAETPSDLEARLISAWFGDHQVLQDVSLTMPAGQVTALIGPSGCGKSTFLRILNRMHELVPSATLAGEVLLDGGDIYDTSLSVVEARKRIGMVFQKPNPFPAMSIYDNVLAGLALTGVRADRDRKDFLVETCLTKAGLWNELKDRLRAPGGGLSGGQQQRLCIARSLAVRPRVLLMDEPCSALDPTSTRVIEETMTELAREVTIVIVTHNMQQAQRVSQQCAFFLASQGQPGHIVEYGDTDAMFSEPIDARTFDYVNGRFG</sequence>
<proteinExistence type="predicted"/>
<dbReference type="SUPFAM" id="SSF52540">
    <property type="entry name" value="P-loop containing nucleoside triphosphate hydrolases"/>
    <property type="match status" value="1"/>
</dbReference>
<reference evidence="7 8" key="1">
    <citation type="submission" date="2020-08" db="EMBL/GenBank/DDBJ databases">
        <title>Sequencing the genomes of 1000 actinobacteria strains.</title>
        <authorList>
            <person name="Klenk H.-P."/>
        </authorList>
    </citation>
    <scope>NUCLEOTIDE SEQUENCE [LARGE SCALE GENOMIC DNA]</scope>
    <source>
        <strain evidence="7 8">DSM 24947</strain>
    </source>
</reference>
<gene>
    <name evidence="7" type="ORF">BKA24_002403</name>
</gene>
<accession>A0A7W7BRU3</accession>
<feature type="region of interest" description="Disordered" evidence="5">
    <location>
        <begin position="1"/>
        <end position="21"/>
    </location>
</feature>
<dbReference type="PROSITE" id="PS00211">
    <property type="entry name" value="ABC_TRANSPORTER_1"/>
    <property type="match status" value="1"/>
</dbReference>
<keyword evidence="8" id="KW-1185">Reference proteome</keyword>
<keyword evidence="2" id="KW-0547">Nucleotide-binding</keyword>
<dbReference type="InterPro" id="IPR005670">
    <property type="entry name" value="PstB-like"/>
</dbReference>
<evidence type="ECO:0000313" key="8">
    <source>
        <dbReference type="Proteomes" id="UP000573729"/>
    </source>
</evidence>
<dbReference type="InterPro" id="IPR003593">
    <property type="entry name" value="AAA+_ATPase"/>
</dbReference>
<keyword evidence="1" id="KW-0813">Transport</keyword>
<dbReference type="Pfam" id="PF00005">
    <property type="entry name" value="ABC_tran"/>
    <property type="match status" value="1"/>
</dbReference>
<dbReference type="Proteomes" id="UP000573729">
    <property type="component" value="Unassembled WGS sequence"/>
</dbReference>
<evidence type="ECO:0000256" key="5">
    <source>
        <dbReference type="SAM" id="MobiDB-lite"/>
    </source>
</evidence>
<evidence type="ECO:0000313" key="7">
    <source>
        <dbReference type="EMBL" id="MBB4667694.1"/>
    </source>
</evidence>
<organism evidence="7 8">
    <name type="scientific">Microbacterium marinum</name>
    <dbReference type="NCBI Taxonomy" id="421115"/>
    <lineage>
        <taxon>Bacteria</taxon>
        <taxon>Bacillati</taxon>
        <taxon>Actinomycetota</taxon>
        <taxon>Actinomycetes</taxon>
        <taxon>Micrococcales</taxon>
        <taxon>Microbacteriaceae</taxon>
        <taxon>Microbacterium</taxon>
    </lineage>
</organism>
<dbReference type="CDD" id="cd03260">
    <property type="entry name" value="ABC_PstB_phosphate_transporter"/>
    <property type="match status" value="1"/>
</dbReference>
<keyword evidence="4" id="KW-1278">Translocase</keyword>
<feature type="domain" description="ABC transporter" evidence="6">
    <location>
        <begin position="100"/>
        <end position="348"/>
    </location>
</feature>
<evidence type="ECO:0000256" key="4">
    <source>
        <dbReference type="ARBA" id="ARBA00022967"/>
    </source>
</evidence>
<protein>
    <submittedName>
        <fullName evidence="7">Phosphate transport system ATP-binding protein</fullName>
    </submittedName>
</protein>
<evidence type="ECO:0000256" key="3">
    <source>
        <dbReference type="ARBA" id="ARBA00022840"/>
    </source>
</evidence>
<dbReference type="PROSITE" id="PS50893">
    <property type="entry name" value="ABC_TRANSPORTER_2"/>
    <property type="match status" value="1"/>
</dbReference>
<comment type="caution">
    <text evidence="7">The sequence shown here is derived from an EMBL/GenBank/DDBJ whole genome shotgun (WGS) entry which is preliminary data.</text>
</comment>
<evidence type="ECO:0000259" key="6">
    <source>
        <dbReference type="PROSITE" id="PS50893"/>
    </source>
</evidence>